<dbReference type="SUPFAM" id="SSF47923">
    <property type="entry name" value="Ypt/Rab-GAP domain of gyp1p"/>
    <property type="match status" value="1"/>
</dbReference>
<dbReference type="RefSeq" id="XP_020063771.1">
    <property type="nucleotide sequence ID" value="XM_020210163.1"/>
</dbReference>
<dbReference type="InterPro" id="IPR035969">
    <property type="entry name" value="Rab-GAP_TBC_sf"/>
</dbReference>
<dbReference type="PANTHER" id="PTHR20913">
    <property type="entry name" value="TBC1 DOMAIN FAMILY MEMBER 20/GTPASE"/>
    <property type="match status" value="1"/>
</dbReference>
<dbReference type="EMBL" id="KV453913">
    <property type="protein sequence ID" value="ODV78649.1"/>
    <property type="molecule type" value="Genomic_DNA"/>
</dbReference>
<feature type="domain" description="Rab-GAP TBC" evidence="2">
    <location>
        <begin position="78"/>
        <end position="320"/>
    </location>
</feature>
<name>A0A1E4SGK6_9ASCO</name>
<evidence type="ECO:0000259" key="2">
    <source>
        <dbReference type="PROSITE" id="PS50086"/>
    </source>
</evidence>
<protein>
    <recommendedName>
        <fullName evidence="2">Rab-GAP TBC domain-containing protein</fullName>
    </recommendedName>
</protein>
<keyword evidence="1" id="KW-0343">GTPase activation</keyword>
<proteinExistence type="predicted"/>
<dbReference type="AlphaFoldDB" id="A0A1E4SGK6"/>
<evidence type="ECO:0000313" key="4">
    <source>
        <dbReference type="Proteomes" id="UP000094285"/>
    </source>
</evidence>
<evidence type="ECO:0000313" key="3">
    <source>
        <dbReference type="EMBL" id="ODV78649.1"/>
    </source>
</evidence>
<dbReference type="OrthoDB" id="206700at2759"/>
<dbReference type="Gene3D" id="1.10.472.80">
    <property type="entry name" value="Ypt/Rab-GAP domain of gyp1p, domain 3"/>
    <property type="match status" value="1"/>
</dbReference>
<dbReference type="STRING" id="984487.A0A1E4SGK6"/>
<dbReference type="PANTHER" id="PTHR20913:SF7">
    <property type="entry name" value="RE60063P"/>
    <property type="match status" value="1"/>
</dbReference>
<dbReference type="Pfam" id="PF00566">
    <property type="entry name" value="RabGAP-TBC"/>
    <property type="match status" value="1"/>
</dbReference>
<dbReference type="PROSITE" id="PS50086">
    <property type="entry name" value="TBC_RABGAP"/>
    <property type="match status" value="1"/>
</dbReference>
<dbReference type="InterPro" id="IPR045913">
    <property type="entry name" value="TBC20/Gyp8-like"/>
</dbReference>
<accession>A0A1E4SGK6</accession>
<dbReference type="SMART" id="SM00164">
    <property type="entry name" value="TBC"/>
    <property type="match status" value="1"/>
</dbReference>
<gene>
    <name evidence="3" type="ORF">CANTADRAFT_53132</name>
</gene>
<dbReference type="GO" id="GO:0005789">
    <property type="term" value="C:endoplasmic reticulum membrane"/>
    <property type="evidence" value="ECO:0007669"/>
    <property type="project" value="TreeGrafter"/>
</dbReference>
<dbReference type="GeneID" id="30984299"/>
<evidence type="ECO:0000256" key="1">
    <source>
        <dbReference type="ARBA" id="ARBA00022468"/>
    </source>
</evidence>
<dbReference type="GO" id="GO:0006888">
    <property type="term" value="P:endoplasmic reticulum to Golgi vesicle-mediated transport"/>
    <property type="evidence" value="ECO:0007669"/>
    <property type="project" value="TreeGrafter"/>
</dbReference>
<organism evidence="3 4">
    <name type="scientific">Suhomyces tanzawaensis NRRL Y-17324</name>
    <dbReference type="NCBI Taxonomy" id="984487"/>
    <lineage>
        <taxon>Eukaryota</taxon>
        <taxon>Fungi</taxon>
        <taxon>Dikarya</taxon>
        <taxon>Ascomycota</taxon>
        <taxon>Saccharomycotina</taxon>
        <taxon>Pichiomycetes</taxon>
        <taxon>Debaryomycetaceae</taxon>
        <taxon>Suhomyces</taxon>
    </lineage>
</organism>
<dbReference type="Gene3D" id="1.10.8.1310">
    <property type="match status" value="1"/>
</dbReference>
<dbReference type="Proteomes" id="UP000094285">
    <property type="component" value="Unassembled WGS sequence"/>
</dbReference>
<dbReference type="InterPro" id="IPR000195">
    <property type="entry name" value="Rab-GAP-TBC_dom"/>
</dbReference>
<reference evidence="4" key="1">
    <citation type="submission" date="2016-05" db="EMBL/GenBank/DDBJ databases">
        <title>Comparative genomics of biotechnologically important yeasts.</title>
        <authorList>
            <consortium name="DOE Joint Genome Institute"/>
            <person name="Riley R."/>
            <person name="Haridas S."/>
            <person name="Wolfe K.H."/>
            <person name="Lopes M.R."/>
            <person name="Hittinger C.T."/>
            <person name="Goker M."/>
            <person name="Salamov A."/>
            <person name="Wisecaver J."/>
            <person name="Long T.M."/>
            <person name="Aerts A.L."/>
            <person name="Barry K."/>
            <person name="Choi C."/>
            <person name="Clum A."/>
            <person name="Coughlan A.Y."/>
            <person name="Deshpande S."/>
            <person name="Douglass A.P."/>
            <person name="Hanson S.J."/>
            <person name="Klenk H.-P."/>
            <person name="Labutti K."/>
            <person name="Lapidus A."/>
            <person name="Lindquist E."/>
            <person name="Lipzen A."/>
            <person name="Meier-Kolthoff J.P."/>
            <person name="Ohm R.A."/>
            <person name="Otillar R.P."/>
            <person name="Pangilinan J."/>
            <person name="Peng Y."/>
            <person name="Rokas A."/>
            <person name="Rosa C.A."/>
            <person name="Scheuner C."/>
            <person name="Sibirny A.A."/>
            <person name="Slot J.C."/>
            <person name="Stielow J.B."/>
            <person name="Sun H."/>
            <person name="Kurtzman C.P."/>
            <person name="Blackwell M."/>
            <person name="Grigoriev I.V."/>
            <person name="Jeffries T.W."/>
        </authorList>
    </citation>
    <scope>NUCLEOTIDE SEQUENCE [LARGE SCALE GENOMIC DNA]</scope>
    <source>
        <strain evidence="4">NRRL Y-17324</strain>
    </source>
</reference>
<keyword evidence="4" id="KW-1185">Reference proteome</keyword>
<sequence length="655" mass="74045">MSLVDSNSATHPHPDWVSMDIEKLGQSFYTSDGQPLNEHIRGLKEKALDDALKRRELLKPSLEETQEGQPYLRTTDGLVNSRLRAQIWPILLGIEREFASKPSKLSSASASLFLDDLNSTDLPPHKDEDQVKLDIQRSFTVLTHIQSLSHLQTDSYTTIFSRSDIDELKKKLQHLIIKILRKYPALNYYQGYHDVASIILLVCHTPHGLGDLNSSEIAINEALAFKMLDKLTVCHLRDFMITDINLSINHLRLIPTLLEAIDHDLFKLIKHSSNSYVLTDGLGYDYSFYQGLSSILTFFSHDISNLQHILIIWDFILSYNSVLVSEYIYASTLIFFKDDILRKLGLTDPSLEDLDFDSVDKDLVHTLVSPASLFDGLTDQDLIKILNKANVLIDNFPIHQLENTPSTFDLWFNSFNKHSVLLNTSSLYPDRSLKNDILLANNEINSLHDLMQTQDEEMAQQTIYDLQIQRKIAEQQEELESSMHTTNTEFDDLLNSSSLSLMSSYSSLNTKIANTSSLLFKRIFQSPSPELPNNKKSSDIQYFNNIYKISFTVGFVGFLLHFLLSRSHSGYSQGVSRIFSPSIDILKRFADSLVTNDSVRSWTRELSGLGQGLASEAGLVFKEAGRLVAEPVNNGLYVGQIGLGNLRSSIFSMMG</sequence>
<dbReference type="GO" id="GO:0005096">
    <property type="term" value="F:GTPase activator activity"/>
    <property type="evidence" value="ECO:0007669"/>
    <property type="project" value="UniProtKB-KW"/>
</dbReference>